<feature type="region of interest" description="Disordered" evidence="17">
    <location>
        <begin position="373"/>
        <end position="395"/>
    </location>
</feature>
<evidence type="ECO:0000256" key="6">
    <source>
        <dbReference type="ARBA" id="ARBA00022984"/>
    </source>
</evidence>
<dbReference type="PANTHER" id="PTHR30474:SF2">
    <property type="entry name" value="PEPTIDOGLYCAN GLYCOSYLTRANSFERASE FTSW-RELATED"/>
    <property type="match status" value="1"/>
</dbReference>
<dbReference type="EC" id="2.4.99.28" evidence="14"/>
<evidence type="ECO:0000256" key="8">
    <source>
        <dbReference type="ARBA" id="ARBA00023136"/>
    </source>
</evidence>
<comment type="subcellular location">
    <subcellularLocation>
        <location evidence="1">Membrane</location>
        <topology evidence="1">Multi-pass membrane protein</topology>
    </subcellularLocation>
</comment>
<evidence type="ECO:0000256" key="5">
    <source>
        <dbReference type="ARBA" id="ARBA00022960"/>
    </source>
</evidence>
<feature type="transmembrane region" description="Helical" evidence="18">
    <location>
        <begin position="281"/>
        <end position="302"/>
    </location>
</feature>
<evidence type="ECO:0000256" key="13">
    <source>
        <dbReference type="ARBA" id="ARBA00041418"/>
    </source>
</evidence>
<keyword evidence="3" id="KW-0808">Transferase</keyword>
<comment type="caution">
    <text evidence="19">The sequence shown here is derived from an EMBL/GenBank/DDBJ whole genome shotgun (WGS) entry which is preliminary data.</text>
</comment>
<keyword evidence="7 18" id="KW-1133">Transmembrane helix</keyword>
<evidence type="ECO:0000256" key="9">
    <source>
        <dbReference type="ARBA" id="ARBA00032370"/>
    </source>
</evidence>
<dbReference type="GO" id="GO:0005886">
    <property type="term" value="C:plasma membrane"/>
    <property type="evidence" value="ECO:0007669"/>
    <property type="project" value="TreeGrafter"/>
</dbReference>
<evidence type="ECO:0000256" key="18">
    <source>
        <dbReference type="SAM" id="Phobius"/>
    </source>
</evidence>
<keyword evidence="8 18" id="KW-0472">Membrane</keyword>
<keyword evidence="19" id="KW-0131">Cell cycle</keyword>
<feature type="transmembrane region" description="Helical" evidence="18">
    <location>
        <begin position="314"/>
        <end position="335"/>
    </location>
</feature>
<evidence type="ECO:0000256" key="1">
    <source>
        <dbReference type="ARBA" id="ARBA00004141"/>
    </source>
</evidence>
<dbReference type="GO" id="GO:0008360">
    <property type="term" value="P:regulation of cell shape"/>
    <property type="evidence" value="ECO:0007669"/>
    <property type="project" value="UniProtKB-KW"/>
</dbReference>
<dbReference type="GO" id="GO:0009252">
    <property type="term" value="P:peptidoglycan biosynthetic process"/>
    <property type="evidence" value="ECO:0007669"/>
    <property type="project" value="UniProtKB-KW"/>
</dbReference>
<dbReference type="AlphaFoldDB" id="A0A552Q987"/>
<keyword evidence="4 18" id="KW-0812">Transmembrane</keyword>
<evidence type="ECO:0000256" key="7">
    <source>
        <dbReference type="ARBA" id="ARBA00022989"/>
    </source>
</evidence>
<evidence type="ECO:0000256" key="15">
    <source>
        <dbReference type="ARBA" id="ARBA00049902"/>
    </source>
</evidence>
<dbReference type="PANTHER" id="PTHR30474">
    <property type="entry name" value="CELL CYCLE PROTEIN"/>
    <property type="match status" value="1"/>
</dbReference>
<evidence type="ECO:0000256" key="12">
    <source>
        <dbReference type="ARBA" id="ARBA00041185"/>
    </source>
</evidence>
<dbReference type="Proteomes" id="UP000317165">
    <property type="component" value="Unassembled WGS sequence"/>
</dbReference>
<feature type="transmembrane region" description="Helical" evidence="18">
    <location>
        <begin position="22"/>
        <end position="45"/>
    </location>
</feature>
<dbReference type="Pfam" id="PF01098">
    <property type="entry name" value="FTSW_RODA_SPOVE"/>
    <property type="match status" value="1"/>
</dbReference>
<protein>
    <recommendedName>
        <fullName evidence="12">Probable peptidoglycan glycosyltransferase FtsW</fullName>
        <ecNumber evidence="14">2.4.99.28</ecNumber>
    </recommendedName>
    <alternativeName>
        <fullName evidence="13">Cell division protein FtsW</fullName>
    </alternativeName>
    <alternativeName>
        <fullName evidence="10">Cell wall polymerase</fullName>
    </alternativeName>
    <alternativeName>
        <fullName evidence="9">Peptidoglycan polymerase</fullName>
    </alternativeName>
</protein>
<proteinExistence type="inferred from homology"/>
<comment type="similarity">
    <text evidence="11">Belongs to the SEDS family. FtsW subfamily.</text>
</comment>
<comment type="function">
    <text evidence="16">Peptidoglycan polymerase that is essential for cell division.</text>
</comment>
<evidence type="ECO:0000313" key="19">
    <source>
        <dbReference type="EMBL" id="TRV65773.1"/>
    </source>
</evidence>
<organism evidence="19 20">
    <name type="scientific">Microcystis panniformis Mp_MB_F_20051200_S9</name>
    <dbReference type="NCBI Taxonomy" id="2486223"/>
    <lineage>
        <taxon>Bacteria</taxon>
        <taxon>Bacillati</taxon>
        <taxon>Cyanobacteriota</taxon>
        <taxon>Cyanophyceae</taxon>
        <taxon>Oscillatoriophycideae</taxon>
        <taxon>Chroococcales</taxon>
        <taxon>Microcystaceae</taxon>
        <taxon>Microcystis</taxon>
    </lineage>
</organism>
<dbReference type="EMBL" id="SFAC01000035">
    <property type="protein sequence ID" value="TRV65773.1"/>
    <property type="molecule type" value="Genomic_DNA"/>
</dbReference>
<evidence type="ECO:0000256" key="2">
    <source>
        <dbReference type="ARBA" id="ARBA00022676"/>
    </source>
</evidence>
<feature type="transmembrane region" description="Helical" evidence="18">
    <location>
        <begin position="347"/>
        <end position="366"/>
    </location>
</feature>
<name>A0A552Q987_9CHRO</name>
<evidence type="ECO:0000256" key="10">
    <source>
        <dbReference type="ARBA" id="ARBA00033270"/>
    </source>
</evidence>
<feature type="transmembrane region" description="Helical" evidence="18">
    <location>
        <begin position="153"/>
        <end position="186"/>
    </location>
</feature>
<feature type="compositionally biased region" description="Polar residues" evidence="17">
    <location>
        <begin position="381"/>
        <end position="395"/>
    </location>
</feature>
<evidence type="ECO:0000256" key="17">
    <source>
        <dbReference type="SAM" id="MobiDB-lite"/>
    </source>
</evidence>
<comment type="catalytic activity">
    <reaction evidence="15">
        <text>[GlcNAc-(1-&gt;4)-Mur2Ac(oyl-L-Ala-gamma-D-Glu-L-Lys-D-Ala-D-Ala)](n)-di-trans,octa-cis-undecaprenyl diphosphate + beta-D-GlcNAc-(1-&gt;4)-Mur2Ac(oyl-L-Ala-gamma-D-Glu-L-Lys-D-Ala-D-Ala)-di-trans,octa-cis-undecaprenyl diphosphate = [GlcNAc-(1-&gt;4)-Mur2Ac(oyl-L-Ala-gamma-D-Glu-L-Lys-D-Ala-D-Ala)](n+1)-di-trans,octa-cis-undecaprenyl diphosphate + di-trans,octa-cis-undecaprenyl diphosphate + H(+)</text>
        <dbReference type="Rhea" id="RHEA:23708"/>
        <dbReference type="Rhea" id="RHEA-COMP:9602"/>
        <dbReference type="Rhea" id="RHEA-COMP:9603"/>
        <dbReference type="ChEBI" id="CHEBI:15378"/>
        <dbReference type="ChEBI" id="CHEBI:58405"/>
        <dbReference type="ChEBI" id="CHEBI:60033"/>
        <dbReference type="ChEBI" id="CHEBI:78435"/>
        <dbReference type="EC" id="2.4.99.28"/>
    </reaction>
</comment>
<evidence type="ECO:0000256" key="11">
    <source>
        <dbReference type="ARBA" id="ARBA00038053"/>
    </source>
</evidence>
<dbReference type="GO" id="GO:0051301">
    <property type="term" value="P:cell division"/>
    <property type="evidence" value="ECO:0007669"/>
    <property type="project" value="UniProtKB-KW"/>
</dbReference>
<feature type="transmembrane region" description="Helical" evidence="18">
    <location>
        <begin position="57"/>
        <end position="79"/>
    </location>
</feature>
<evidence type="ECO:0000256" key="16">
    <source>
        <dbReference type="ARBA" id="ARBA00049966"/>
    </source>
</evidence>
<feature type="transmembrane region" description="Helical" evidence="18">
    <location>
        <begin position="85"/>
        <end position="107"/>
    </location>
</feature>
<evidence type="ECO:0000256" key="4">
    <source>
        <dbReference type="ARBA" id="ARBA00022692"/>
    </source>
</evidence>
<keyword evidence="19" id="KW-0132">Cell division</keyword>
<sequence>MWQYIIPIFDPDVKNWSAEARLLRWMTFLWLLVGLVVLFSASYALADSRFDNGLYYFIRQLIWLWIGLIGFNFLVRLPIEKLLKIAPWMILLVLGLILITLIPGLGANINGATRWIKIGPILLQPSEFMKPFLVLQGAAVFGGWPRLNVNQRLTWIAIFGLILAGILLQPNLSTTALCGITLWLIALASGLPLSYMTSTALLGVTMAVVSVTFREYQRKRILSFLDPWQDPRGDGYQLVQSLLAIGSGGTTGSGYGLSQQKLFYLPFPDTDFIFAVFGEEFGFIGGILLLIMLFLYATLALIVAVKCRHRIKKLVAIGAMVILIGQSLLNIGVATGSLPTTGLPFPLFSYGGSSSLASLFLAALLIRVAREENDPDPVPTSKKSPQKTVSVFSHQ</sequence>
<dbReference type="GO" id="GO:0008955">
    <property type="term" value="F:peptidoglycan glycosyltransferase activity"/>
    <property type="evidence" value="ECO:0007669"/>
    <property type="project" value="UniProtKB-EC"/>
</dbReference>
<keyword evidence="5" id="KW-0133">Cell shape</keyword>
<gene>
    <name evidence="19" type="ORF">EWV53_02890</name>
</gene>
<evidence type="ECO:0000313" key="20">
    <source>
        <dbReference type="Proteomes" id="UP000317165"/>
    </source>
</evidence>
<dbReference type="GO" id="GO:0015648">
    <property type="term" value="F:lipid-linked peptidoglycan transporter activity"/>
    <property type="evidence" value="ECO:0007669"/>
    <property type="project" value="TreeGrafter"/>
</dbReference>
<evidence type="ECO:0000256" key="3">
    <source>
        <dbReference type="ARBA" id="ARBA00022679"/>
    </source>
</evidence>
<accession>A0A552Q987</accession>
<keyword evidence="2" id="KW-0328">Glycosyltransferase</keyword>
<evidence type="ECO:0000256" key="14">
    <source>
        <dbReference type="ARBA" id="ARBA00044770"/>
    </source>
</evidence>
<dbReference type="GO" id="GO:0032153">
    <property type="term" value="C:cell division site"/>
    <property type="evidence" value="ECO:0007669"/>
    <property type="project" value="TreeGrafter"/>
</dbReference>
<dbReference type="InterPro" id="IPR001182">
    <property type="entry name" value="FtsW/RodA"/>
</dbReference>
<reference evidence="19 20" key="1">
    <citation type="submission" date="2019-01" db="EMBL/GenBank/DDBJ databases">
        <title>Coherence of Microcystis species and biogeography revealed through population genomics.</title>
        <authorList>
            <person name="Perez-Carrascal O.M."/>
            <person name="Terrat Y."/>
            <person name="Giani A."/>
            <person name="Fortin N."/>
            <person name="Tromas N."/>
            <person name="Shapiro B.J."/>
        </authorList>
    </citation>
    <scope>NUCLEOTIDE SEQUENCE [LARGE SCALE GENOMIC DNA]</scope>
    <source>
        <strain evidence="19">Mp_MB_F_20051200_S9</strain>
    </source>
</reference>
<keyword evidence="6" id="KW-0573">Peptidoglycan synthesis</keyword>
<feature type="transmembrane region" description="Helical" evidence="18">
    <location>
        <begin position="193"/>
        <end position="213"/>
    </location>
</feature>